<dbReference type="FunCoup" id="Q6BWA9">
    <property type="interactions" value="114"/>
</dbReference>
<dbReference type="RefSeq" id="XP_457510.2">
    <property type="nucleotide sequence ID" value="XM_457510.1"/>
</dbReference>
<evidence type="ECO:0000256" key="1">
    <source>
        <dbReference type="PIRNR" id="PIRNR037240"/>
    </source>
</evidence>
<evidence type="ECO:0000256" key="2">
    <source>
        <dbReference type="SAM" id="MobiDB-lite"/>
    </source>
</evidence>
<sequence length="399" mass="45407">MKFIDEVDIELVNQELNFQSQDNNLVIKGGCDLFTTKPIGSDRKLFKTIDKHLDQIMEDNQLSQSLERELQNSNNPLFGSSASPTSTGNNINQAMMGRRGSYIDIAERERRVSGSSINFSKGSLSSSQNMNSNLSKSLSGSVENNSNVDESPFGPLKNVTTRKTFAYLIAILNSTYPDHDFSNLQPTTENFHKIASAEDLIHRFNNIMVSLGKKEDLLNWIWDTVNVYMDFIPSKLPTPNESRHNSFLHTTSASASKHGSISPDNNSPPVNPNLFENCQIYEFQPSDQSILEDLNYPYQTMWSYYWFIYNKKKKRVSFIYLTALNKIHYSKVNGNRNPSTSRDDNNANIGETNSNKDGEEDDDVDVEDDMYMDEYIDDEALIDDDDYEMENDVVGDMEI</sequence>
<dbReference type="AlphaFoldDB" id="Q6BWA9"/>
<feature type="compositionally biased region" description="Polar residues" evidence="2">
    <location>
        <begin position="332"/>
        <end position="355"/>
    </location>
</feature>
<dbReference type="GO" id="GO:0016480">
    <property type="term" value="P:negative regulation of transcription by RNA polymerase III"/>
    <property type="evidence" value="ECO:0007669"/>
    <property type="project" value="UniProtKB-UniRule"/>
</dbReference>
<keyword evidence="1" id="KW-0539">Nucleus</keyword>
<evidence type="ECO:0000313" key="4">
    <source>
        <dbReference type="Proteomes" id="UP000000599"/>
    </source>
</evidence>
<reference evidence="3 4" key="1">
    <citation type="journal article" date="2004" name="Nature">
        <title>Genome evolution in yeasts.</title>
        <authorList>
            <consortium name="Genolevures"/>
            <person name="Dujon B."/>
            <person name="Sherman D."/>
            <person name="Fischer G."/>
            <person name="Durrens P."/>
            <person name="Casaregola S."/>
            <person name="Lafontaine I."/>
            <person name="de Montigny J."/>
            <person name="Marck C."/>
            <person name="Neuveglise C."/>
            <person name="Talla E."/>
            <person name="Goffard N."/>
            <person name="Frangeul L."/>
            <person name="Aigle M."/>
            <person name="Anthouard V."/>
            <person name="Babour A."/>
            <person name="Barbe V."/>
            <person name="Barnay S."/>
            <person name="Blanchin S."/>
            <person name="Beckerich J.M."/>
            <person name="Beyne E."/>
            <person name="Bleykasten C."/>
            <person name="Boisrame A."/>
            <person name="Boyer J."/>
            <person name="Cattolico L."/>
            <person name="Confanioleri F."/>
            <person name="de Daruvar A."/>
            <person name="Despons L."/>
            <person name="Fabre E."/>
            <person name="Fairhead C."/>
            <person name="Ferry-Dumazet H."/>
            <person name="Groppi A."/>
            <person name="Hantraye F."/>
            <person name="Hennequin C."/>
            <person name="Jauniaux N."/>
            <person name="Joyet P."/>
            <person name="Kachouri R."/>
            <person name="Kerrest A."/>
            <person name="Koszul R."/>
            <person name="Lemaire M."/>
            <person name="Lesur I."/>
            <person name="Ma L."/>
            <person name="Muller H."/>
            <person name="Nicaud J.M."/>
            <person name="Nikolski M."/>
            <person name="Oztas S."/>
            <person name="Ozier-Kalogeropoulos O."/>
            <person name="Pellenz S."/>
            <person name="Potier S."/>
            <person name="Richard G.F."/>
            <person name="Straub M.L."/>
            <person name="Suleau A."/>
            <person name="Swennene D."/>
            <person name="Tekaia F."/>
            <person name="Wesolowski-Louvel M."/>
            <person name="Westhof E."/>
            <person name="Wirth B."/>
            <person name="Zeniou-Meyer M."/>
            <person name="Zivanovic I."/>
            <person name="Bolotin-Fukuhara M."/>
            <person name="Thierry A."/>
            <person name="Bouchier C."/>
            <person name="Caudron B."/>
            <person name="Scarpelli C."/>
            <person name="Gaillardin C."/>
            <person name="Weissenbach J."/>
            <person name="Wincker P."/>
            <person name="Souciet J.L."/>
        </authorList>
    </citation>
    <scope>NUCLEOTIDE SEQUENCE [LARGE SCALE GENOMIC DNA]</scope>
    <source>
        <strain evidence="4">ATCC 36239 / CBS 767 / BCRC 21394 / JCM 1990 / NBRC 0083 / IGC 2968</strain>
    </source>
</reference>
<dbReference type="Pfam" id="PF09174">
    <property type="entry name" value="Maf1"/>
    <property type="match status" value="1"/>
</dbReference>
<dbReference type="eggNOG" id="KOG3104">
    <property type="taxonomic scope" value="Eukaryota"/>
</dbReference>
<dbReference type="PANTHER" id="PTHR22504">
    <property type="entry name" value="REPRESSOR OF RNA POLYMERASE III TRANSCRIPTION MAF1"/>
    <property type="match status" value="1"/>
</dbReference>
<comment type="function">
    <text evidence="1">Mediator of diverse signals that repress RNA polymerase III transcription. Inhibits the de novo assembly of TFIIIB onto DNA.</text>
</comment>
<feature type="compositionally biased region" description="Low complexity" evidence="2">
    <location>
        <begin position="120"/>
        <end position="141"/>
    </location>
</feature>
<feature type="compositionally biased region" description="Acidic residues" evidence="2">
    <location>
        <begin position="358"/>
        <end position="370"/>
    </location>
</feature>
<dbReference type="OrthoDB" id="277029at2759"/>
<comment type="subcellular location">
    <subcellularLocation>
        <location evidence="1">Nucleus</location>
    </subcellularLocation>
</comment>
<proteinExistence type="inferred from homology"/>
<dbReference type="GO" id="GO:0000994">
    <property type="term" value="F:RNA polymerase III core binding"/>
    <property type="evidence" value="ECO:0007669"/>
    <property type="project" value="TreeGrafter"/>
</dbReference>
<dbReference type="PANTHER" id="PTHR22504:SF0">
    <property type="entry name" value="REPRESSOR OF RNA POLYMERASE III TRANSCRIPTION MAF1 HOMOLOG"/>
    <property type="match status" value="1"/>
</dbReference>
<dbReference type="STRING" id="284592.Q6BWA9"/>
<keyword evidence="1" id="KW-0678">Repressor</keyword>
<organism evidence="3 4">
    <name type="scientific">Debaryomyces hansenii (strain ATCC 36239 / CBS 767 / BCRC 21394 / JCM 1990 / NBRC 0083 / IGC 2968)</name>
    <name type="common">Yeast</name>
    <name type="synonym">Torulaspora hansenii</name>
    <dbReference type="NCBI Taxonomy" id="284592"/>
    <lineage>
        <taxon>Eukaryota</taxon>
        <taxon>Fungi</taxon>
        <taxon>Dikarya</taxon>
        <taxon>Ascomycota</taxon>
        <taxon>Saccharomycotina</taxon>
        <taxon>Pichiomycetes</taxon>
        <taxon>Debaryomycetaceae</taxon>
        <taxon>Debaryomyces</taxon>
    </lineage>
</organism>
<keyword evidence="1" id="KW-0805">Transcription regulation</keyword>
<protein>
    <recommendedName>
        <fullName evidence="1">Repressor of RNA polymerase III transcription MAF1</fullName>
    </recommendedName>
</protein>
<dbReference type="EMBL" id="CR382134">
    <property type="protein sequence ID" value="CAG85516.2"/>
    <property type="molecule type" value="Genomic_DNA"/>
</dbReference>
<feature type="compositionally biased region" description="Polar residues" evidence="2">
    <location>
        <begin position="72"/>
        <end position="93"/>
    </location>
</feature>
<dbReference type="GO" id="GO:0005634">
    <property type="term" value="C:nucleus"/>
    <property type="evidence" value="ECO:0007669"/>
    <property type="project" value="UniProtKB-SubCell"/>
</dbReference>
<dbReference type="OMA" id="INIGPFG"/>
<dbReference type="HOGENOM" id="CLU_037043_2_1_1"/>
<name>Q6BWA9_DEBHA</name>
<dbReference type="InParanoid" id="Q6BWA9"/>
<dbReference type="VEuPathDB" id="FungiDB:DEHA2B13002g"/>
<feature type="region of interest" description="Disordered" evidence="2">
    <location>
        <begin position="116"/>
        <end position="149"/>
    </location>
</feature>
<dbReference type="InterPro" id="IPR015257">
    <property type="entry name" value="Maf1"/>
</dbReference>
<evidence type="ECO:0000313" key="3">
    <source>
        <dbReference type="EMBL" id="CAG85516.2"/>
    </source>
</evidence>
<dbReference type="GeneID" id="2913464"/>
<accession>Q6BWA9</accession>
<feature type="region of interest" description="Disordered" evidence="2">
    <location>
        <begin position="332"/>
        <end position="370"/>
    </location>
</feature>
<feature type="region of interest" description="Disordered" evidence="2">
    <location>
        <begin position="72"/>
        <end position="94"/>
    </location>
</feature>
<keyword evidence="4" id="KW-1185">Reference proteome</keyword>
<comment type="similarity">
    <text evidence="1">Belongs to the MAF1 family.</text>
</comment>
<dbReference type="InterPro" id="IPR038564">
    <property type="entry name" value="Maf1_sf"/>
</dbReference>
<keyword evidence="1" id="KW-0804">Transcription</keyword>
<gene>
    <name evidence="3" type="ordered locus">DEHA2B13002g</name>
</gene>
<dbReference type="PIRSF" id="PIRSF037240">
    <property type="entry name" value="RNA_polIII_Trep_MAF1"/>
    <property type="match status" value="1"/>
</dbReference>
<dbReference type="KEGG" id="dha:DEHA2B13002g"/>
<dbReference type="Proteomes" id="UP000000599">
    <property type="component" value="Chromosome B"/>
</dbReference>
<dbReference type="Gene3D" id="3.40.1000.50">
    <property type="entry name" value="Repressor of RNA polymerase III transcription Maf1"/>
    <property type="match status" value="2"/>
</dbReference>